<organism evidence="1 2">
    <name type="scientific">Dactylosporangium aurantiacum</name>
    <dbReference type="NCBI Taxonomy" id="35754"/>
    <lineage>
        <taxon>Bacteria</taxon>
        <taxon>Bacillati</taxon>
        <taxon>Actinomycetota</taxon>
        <taxon>Actinomycetes</taxon>
        <taxon>Micromonosporales</taxon>
        <taxon>Micromonosporaceae</taxon>
        <taxon>Dactylosporangium</taxon>
    </lineage>
</organism>
<dbReference type="KEGG" id="daur:Daura_21045"/>
<sequence length="169" mass="18296">MPLPIVGTLFYSGPPLHVLHDDYAKQGRIDDRAPVVAAAEVDVDAPPATVWRLLSDVAAWPSWNTDIKSVTLDPAVAVDAAFHWKNGASSIRSRFAVVAAERELTWTGVSTGIRAVHRNTLEPLPGGGVRLRSEESMAAPLIGVIFPSGVLQRSLRKWVEQLKRTAEAA</sequence>
<dbReference type="SUPFAM" id="SSF55961">
    <property type="entry name" value="Bet v1-like"/>
    <property type="match status" value="1"/>
</dbReference>
<dbReference type="InterPro" id="IPR019587">
    <property type="entry name" value="Polyketide_cyclase/dehydratase"/>
</dbReference>
<evidence type="ECO:0000313" key="1">
    <source>
        <dbReference type="EMBL" id="UWZ58442.1"/>
    </source>
</evidence>
<name>A0A9Q9ILN7_9ACTN</name>
<keyword evidence="2" id="KW-1185">Reference proteome</keyword>
<evidence type="ECO:0000313" key="2">
    <source>
        <dbReference type="Proteomes" id="UP001058003"/>
    </source>
</evidence>
<gene>
    <name evidence="1" type="ORF">Daura_21045</name>
</gene>
<dbReference type="Pfam" id="PF10604">
    <property type="entry name" value="Polyketide_cyc2"/>
    <property type="match status" value="1"/>
</dbReference>
<reference evidence="1" key="1">
    <citation type="submission" date="2021-04" db="EMBL/GenBank/DDBJ databases">
        <title>Dactylosporangium aurantiacum NRRL B-8018 full assembly.</title>
        <authorList>
            <person name="Hartkoorn R.C."/>
            <person name="Beaudoing E."/>
            <person name="Hot D."/>
        </authorList>
    </citation>
    <scope>NUCLEOTIDE SEQUENCE</scope>
    <source>
        <strain evidence="1">NRRL B-8018</strain>
    </source>
</reference>
<protein>
    <submittedName>
        <fullName evidence="1">SRPBCC family protein</fullName>
    </submittedName>
</protein>
<dbReference type="Proteomes" id="UP001058003">
    <property type="component" value="Chromosome"/>
</dbReference>
<dbReference type="OrthoDB" id="156693at2"/>
<dbReference type="InterPro" id="IPR023393">
    <property type="entry name" value="START-like_dom_sf"/>
</dbReference>
<dbReference type="RefSeq" id="WP_033364669.1">
    <property type="nucleotide sequence ID" value="NZ_CP073767.1"/>
</dbReference>
<dbReference type="AlphaFoldDB" id="A0A9Q9ILN7"/>
<dbReference type="Gene3D" id="3.30.530.20">
    <property type="match status" value="1"/>
</dbReference>
<dbReference type="EMBL" id="CP073767">
    <property type="protein sequence ID" value="UWZ58442.1"/>
    <property type="molecule type" value="Genomic_DNA"/>
</dbReference>
<accession>A0A9Q9ILN7</accession>
<proteinExistence type="predicted"/>